<comment type="caution">
    <text evidence="2">The sequence shown here is derived from an EMBL/GenBank/DDBJ whole genome shotgun (WGS) entry which is preliminary data.</text>
</comment>
<dbReference type="Pfam" id="PF09536">
    <property type="entry name" value="DUF2378"/>
    <property type="match status" value="1"/>
</dbReference>
<dbReference type="InterPro" id="IPR011751">
    <property type="entry name" value="Mxa_paralog_2265"/>
</dbReference>
<gene>
    <name evidence="2" type="ORF">DI536_22880</name>
</gene>
<organism evidence="2 3">
    <name type="scientific">Archangium gephyra</name>
    <dbReference type="NCBI Taxonomy" id="48"/>
    <lineage>
        <taxon>Bacteria</taxon>
        <taxon>Pseudomonadati</taxon>
        <taxon>Myxococcota</taxon>
        <taxon>Myxococcia</taxon>
        <taxon>Myxococcales</taxon>
        <taxon>Cystobacterineae</taxon>
        <taxon>Archangiaceae</taxon>
        <taxon>Archangium</taxon>
    </lineage>
</organism>
<feature type="region of interest" description="Disordered" evidence="1">
    <location>
        <begin position="1"/>
        <end position="23"/>
    </location>
</feature>
<dbReference type="AlphaFoldDB" id="A0A2W5TCG5"/>
<reference evidence="2 3" key="1">
    <citation type="submission" date="2017-08" db="EMBL/GenBank/DDBJ databases">
        <title>Infants hospitalized years apart are colonized by the same room-sourced microbial strains.</title>
        <authorList>
            <person name="Brooks B."/>
            <person name="Olm M.R."/>
            <person name="Firek B.A."/>
            <person name="Baker R."/>
            <person name="Thomas B.C."/>
            <person name="Morowitz M.J."/>
            <person name="Banfield J.F."/>
        </authorList>
    </citation>
    <scope>NUCLEOTIDE SEQUENCE [LARGE SCALE GENOMIC DNA]</scope>
    <source>
        <strain evidence="2">S2_003_000_R2_14</strain>
    </source>
</reference>
<name>A0A2W5TCG5_9BACT</name>
<evidence type="ECO:0000313" key="3">
    <source>
        <dbReference type="Proteomes" id="UP000249061"/>
    </source>
</evidence>
<evidence type="ECO:0000256" key="1">
    <source>
        <dbReference type="SAM" id="MobiDB-lite"/>
    </source>
</evidence>
<dbReference type="NCBIfam" id="TIGR02265">
    <property type="entry name" value="Mxa_TIGR02265"/>
    <property type="match status" value="1"/>
</dbReference>
<dbReference type="Proteomes" id="UP000249061">
    <property type="component" value="Unassembled WGS sequence"/>
</dbReference>
<sequence length="209" mass="23351">MARGEARARRDRGRGVHRPGARQVSVPASDRLVFSQTVEGLFLRALKERLTERLKDRLAKEAGIDLRAPLKPGYSLDSWDTAVTVAAEELHPKVELAVAFELLGAALTQGYFDTMVGSALAAMLRLIGPPRAIRRIERSLRSGNNYSQTSLTELSPSHFEIHTNETGRLRDNLRGVIRRGMEVAGARNVRCTVLRFDETNTVYDIEWDP</sequence>
<proteinExistence type="predicted"/>
<dbReference type="EMBL" id="QFQP01000022">
    <property type="protein sequence ID" value="PZR09085.1"/>
    <property type="molecule type" value="Genomic_DNA"/>
</dbReference>
<feature type="compositionally biased region" description="Basic residues" evidence="1">
    <location>
        <begin position="9"/>
        <end position="20"/>
    </location>
</feature>
<accession>A0A2W5TCG5</accession>
<protein>
    <submittedName>
        <fullName evidence="2">TIGR02265 family protein</fullName>
    </submittedName>
</protein>
<evidence type="ECO:0000313" key="2">
    <source>
        <dbReference type="EMBL" id="PZR09085.1"/>
    </source>
</evidence>